<name>A0ABV7Y2S4_9ACTN</name>
<comment type="caution">
    <text evidence="1">The sequence shown here is derived from an EMBL/GenBank/DDBJ whole genome shotgun (WGS) entry which is preliminary data.</text>
</comment>
<dbReference type="Pfam" id="PF04237">
    <property type="entry name" value="YjbR"/>
    <property type="match status" value="1"/>
</dbReference>
<dbReference type="InterPro" id="IPR058532">
    <property type="entry name" value="YjbR/MT2646/Rv2570-like"/>
</dbReference>
<organism evidence="1 2">
    <name type="scientific">Tenggerimyces flavus</name>
    <dbReference type="NCBI Taxonomy" id="1708749"/>
    <lineage>
        <taxon>Bacteria</taxon>
        <taxon>Bacillati</taxon>
        <taxon>Actinomycetota</taxon>
        <taxon>Actinomycetes</taxon>
        <taxon>Propionibacteriales</taxon>
        <taxon>Nocardioidaceae</taxon>
        <taxon>Tenggerimyces</taxon>
    </lineage>
</organism>
<evidence type="ECO:0000313" key="2">
    <source>
        <dbReference type="Proteomes" id="UP001595699"/>
    </source>
</evidence>
<accession>A0ABV7Y2S4</accession>
<dbReference type="Proteomes" id="UP001595699">
    <property type="component" value="Unassembled WGS sequence"/>
</dbReference>
<dbReference type="EMBL" id="JBHRZH010000001">
    <property type="protein sequence ID" value="MFC3759392.1"/>
    <property type="molecule type" value="Genomic_DNA"/>
</dbReference>
<dbReference type="Gene3D" id="3.90.1150.30">
    <property type="match status" value="1"/>
</dbReference>
<keyword evidence="1" id="KW-0238">DNA-binding</keyword>
<dbReference type="RefSeq" id="WP_205122212.1">
    <property type="nucleotide sequence ID" value="NZ_JAFBCM010000001.1"/>
</dbReference>
<sequence>MKSPMLRRIRRICAAFPEVAEVPGPDVLNFRVRGRGFAVYWSHWFSDPRPAVWCKAPPGAQEEMIIADPERFFVPAYNGRHGWIGIRLEPPPDDWDELTAMLEVAYRLTAPKRLLGP</sequence>
<gene>
    <name evidence="1" type="ORF">ACFOUW_00940</name>
</gene>
<reference evidence="2" key="1">
    <citation type="journal article" date="2019" name="Int. J. Syst. Evol. Microbiol.">
        <title>The Global Catalogue of Microorganisms (GCM) 10K type strain sequencing project: providing services to taxonomists for standard genome sequencing and annotation.</title>
        <authorList>
            <consortium name="The Broad Institute Genomics Platform"/>
            <consortium name="The Broad Institute Genome Sequencing Center for Infectious Disease"/>
            <person name="Wu L."/>
            <person name="Ma J."/>
        </authorList>
    </citation>
    <scope>NUCLEOTIDE SEQUENCE [LARGE SCALE GENOMIC DNA]</scope>
    <source>
        <strain evidence="2">CGMCC 4.7241</strain>
    </source>
</reference>
<keyword evidence="2" id="KW-1185">Reference proteome</keyword>
<dbReference type="GO" id="GO:0003677">
    <property type="term" value="F:DNA binding"/>
    <property type="evidence" value="ECO:0007669"/>
    <property type="project" value="UniProtKB-KW"/>
</dbReference>
<dbReference type="SUPFAM" id="SSF142906">
    <property type="entry name" value="YjbR-like"/>
    <property type="match status" value="1"/>
</dbReference>
<proteinExistence type="predicted"/>
<dbReference type="InterPro" id="IPR038056">
    <property type="entry name" value="YjbR-like_sf"/>
</dbReference>
<protein>
    <submittedName>
        <fullName evidence="1">MmcQ/YjbR family DNA-binding protein</fullName>
    </submittedName>
</protein>
<evidence type="ECO:0000313" key="1">
    <source>
        <dbReference type="EMBL" id="MFC3759392.1"/>
    </source>
</evidence>